<organism evidence="2 3">
    <name type="scientific">Tectimicrobiota bacterium</name>
    <dbReference type="NCBI Taxonomy" id="2528274"/>
    <lineage>
        <taxon>Bacteria</taxon>
        <taxon>Pseudomonadati</taxon>
        <taxon>Nitrospinota/Tectimicrobiota group</taxon>
        <taxon>Candidatus Tectimicrobiota</taxon>
    </lineage>
</organism>
<feature type="coiled-coil region" evidence="1">
    <location>
        <begin position="4"/>
        <end position="68"/>
    </location>
</feature>
<proteinExistence type="predicted"/>
<evidence type="ECO:0000256" key="1">
    <source>
        <dbReference type="SAM" id="Coils"/>
    </source>
</evidence>
<dbReference type="EMBL" id="JACPSX010000029">
    <property type="protein sequence ID" value="MBI3013779.1"/>
    <property type="molecule type" value="Genomic_DNA"/>
</dbReference>
<evidence type="ECO:0000313" key="2">
    <source>
        <dbReference type="EMBL" id="MBI3013779.1"/>
    </source>
</evidence>
<dbReference type="Proteomes" id="UP000741360">
    <property type="component" value="Unassembled WGS sequence"/>
</dbReference>
<gene>
    <name evidence="2" type="ORF">HYY65_01645</name>
</gene>
<reference evidence="2" key="1">
    <citation type="submission" date="2020-07" db="EMBL/GenBank/DDBJ databases">
        <title>Huge and variable diversity of episymbiotic CPR bacteria and DPANN archaea in groundwater ecosystems.</title>
        <authorList>
            <person name="He C.Y."/>
            <person name="Keren R."/>
            <person name="Whittaker M."/>
            <person name="Farag I.F."/>
            <person name="Doudna J."/>
            <person name="Cate J.H.D."/>
            <person name="Banfield J.F."/>
        </authorList>
    </citation>
    <scope>NUCLEOTIDE SEQUENCE</scope>
    <source>
        <strain evidence="2">NC_groundwater_717_Ag_S-0.2um_59_8</strain>
    </source>
</reference>
<keyword evidence="1" id="KW-0175">Coiled coil</keyword>
<sequence length="464" mass="53373">MDKRASHGKELRQLANQLKEEERRLKLEARLRQDPLDLAILLDALDVYAHQEERLRDVREEILRAIRTQPAPEVVRAFHRSSIGDYILDVPADERPRITLTDPSTQEEVDVAAEVFEELHARGAYDQELAKWAGEYFCSILDEAESCPFEYLWGYAEKVIAVDVWDLPLAVESWLLAAERAVVDGSPLRAQRAFIWAIAARTLHLWLHARPGVEFAALDPLRIRWRQLVRSVAELGNFEEIRTFLLRMRQLMMGEGQPGGFCQQFDLDLKEAVLRIEAEARRRRVPLSFEEAEPHHRESMMQLTGPDLWFRLHVKTQTFLAQADFFYQFGHMADIPHWGSVAILYFNALENEVSERVRRRWGMFFPADRRPPLPQFFDFLEAARKGALGGSHWKMLAQNVSDPETLISILPEVRSLYTRLRNPAAHSGECSRQNIEEVRQSFSAAGLCARFLGALQPLPRGGNS</sequence>
<protein>
    <submittedName>
        <fullName evidence="2">Uncharacterized protein</fullName>
    </submittedName>
</protein>
<comment type="caution">
    <text evidence="2">The sequence shown here is derived from an EMBL/GenBank/DDBJ whole genome shotgun (WGS) entry which is preliminary data.</text>
</comment>
<accession>A0A932LZD3</accession>
<evidence type="ECO:0000313" key="3">
    <source>
        <dbReference type="Proteomes" id="UP000741360"/>
    </source>
</evidence>
<dbReference type="AlphaFoldDB" id="A0A932LZD3"/>
<name>A0A932LZD3_UNCTE</name>